<reference evidence="4 5" key="1">
    <citation type="submission" date="2018-10" db="EMBL/GenBank/DDBJ databases">
        <title>Genomic Encyclopedia of Type Strains, Phase IV (KMG-IV): sequencing the most valuable type-strain genomes for metagenomic binning, comparative biology and taxonomic classification.</title>
        <authorList>
            <person name="Goeker M."/>
        </authorList>
    </citation>
    <scope>NUCLEOTIDE SEQUENCE [LARGE SCALE GENOMIC DNA]</scope>
    <source>
        <strain evidence="4 5">DSM 23229</strain>
    </source>
</reference>
<comment type="caution">
    <text evidence="4">The sequence shown here is derived from an EMBL/GenBank/DDBJ whole genome shotgun (WGS) entry which is preliminary data.</text>
</comment>
<dbReference type="Gene3D" id="3.30.2020.30">
    <property type="match status" value="1"/>
</dbReference>
<evidence type="ECO:0000256" key="2">
    <source>
        <dbReference type="ARBA" id="ARBA00023004"/>
    </source>
</evidence>
<dbReference type="InterPro" id="IPR038492">
    <property type="entry name" value="GBBH-like_N_sf"/>
</dbReference>
<dbReference type="RefSeq" id="WP_121172566.1">
    <property type="nucleotide sequence ID" value="NZ_RBIN01000004.1"/>
</dbReference>
<feature type="domain" description="Gamma-butyrobetaine hydroxylase-like N-terminal" evidence="3">
    <location>
        <begin position="10"/>
        <end position="95"/>
    </location>
</feature>
<dbReference type="PANTHER" id="PTHR35303">
    <property type="entry name" value="OS02G0197800 PROTEIN"/>
    <property type="match status" value="1"/>
</dbReference>
<accession>A0A420WXC1</accession>
<name>A0A420WXC1_9GAMM</name>
<sequence>MSAPIPVNVHYHKYDRDLELSYDIDGRRQSFRLAAELLRVFSPSAEVRGHSPEQAVLQTGKKDVGLLNIEPVGNYALKLHFDDGHNSGLYSWEYLWEMCQHREQWWQDYLHRLEAAGASREPLGIPVRQVH</sequence>
<proteinExistence type="predicted"/>
<evidence type="ECO:0000313" key="4">
    <source>
        <dbReference type="EMBL" id="RKR04411.1"/>
    </source>
</evidence>
<dbReference type="PANTHER" id="PTHR35303:SF5">
    <property type="entry name" value="OS02G0197800 PROTEIN"/>
    <property type="match status" value="1"/>
</dbReference>
<dbReference type="AlphaFoldDB" id="A0A420WXC1"/>
<dbReference type="OrthoDB" id="9794178at2"/>
<keyword evidence="2" id="KW-0408">Iron</keyword>
<evidence type="ECO:0000259" key="3">
    <source>
        <dbReference type="Pfam" id="PF06155"/>
    </source>
</evidence>
<evidence type="ECO:0000313" key="5">
    <source>
        <dbReference type="Proteomes" id="UP000281975"/>
    </source>
</evidence>
<organism evidence="4 5">
    <name type="scientific">Kushneria sinocarnis</name>
    <dbReference type="NCBI Taxonomy" id="595502"/>
    <lineage>
        <taxon>Bacteria</taxon>
        <taxon>Pseudomonadati</taxon>
        <taxon>Pseudomonadota</taxon>
        <taxon>Gammaproteobacteria</taxon>
        <taxon>Oceanospirillales</taxon>
        <taxon>Halomonadaceae</taxon>
        <taxon>Kushneria</taxon>
    </lineage>
</organism>
<protein>
    <submittedName>
        <fullName evidence="4">DUF971 family protein</fullName>
    </submittedName>
</protein>
<dbReference type="EMBL" id="RBIN01000004">
    <property type="protein sequence ID" value="RKR04411.1"/>
    <property type="molecule type" value="Genomic_DNA"/>
</dbReference>
<keyword evidence="5" id="KW-1185">Reference proteome</keyword>
<dbReference type="Pfam" id="PF06155">
    <property type="entry name" value="GBBH-like_N"/>
    <property type="match status" value="1"/>
</dbReference>
<dbReference type="Proteomes" id="UP000281975">
    <property type="component" value="Unassembled WGS sequence"/>
</dbReference>
<evidence type="ECO:0000256" key="1">
    <source>
        <dbReference type="ARBA" id="ARBA00022723"/>
    </source>
</evidence>
<dbReference type="InterPro" id="IPR010376">
    <property type="entry name" value="GBBH-like_N"/>
</dbReference>
<gene>
    <name evidence="4" type="ORF">C7446_1618</name>
</gene>
<keyword evidence="1" id="KW-0479">Metal-binding</keyword>
<dbReference type="GO" id="GO:0046872">
    <property type="term" value="F:metal ion binding"/>
    <property type="evidence" value="ECO:0007669"/>
    <property type="project" value="UniProtKB-KW"/>
</dbReference>